<dbReference type="AlphaFoldDB" id="A0A8A3P7A7"/>
<proteinExistence type="predicted"/>
<name>A0A8A3P7A7_9HELO</name>
<dbReference type="OrthoDB" id="2544694at2759"/>
<evidence type="ECO:0000313" key="2">
    <source>
        <dbReference type="EMBL" id="QSZ31796.1"/>
    </source>
</evidence>
<dbReference type="PANTHER" id="PTHR37315">
    <property type="entry name" value="UPF0311 PROTEIN BLR7842"/>
    <property type="match status" value="1"/>
</dbReference>
<dbReference type="InterPro" id="IPR020915">
    <property type="entry name" value="UPF0311"/>
</dbReference>
<dbReference type="Gene3D" id="2.40.160.20">
    <property type="match status" value="1"/>
</dbReference>
<dbReference type="Proteomes" id="UP000672032">
    <property type="component" value="Chromosome 2"/>
</dbReference>
<dbReference type="Pfam" id="PF11578">
    <property type="entry name" value="DUF3237"/>
    <property type="match status" value="1"/>
</dbReference>
<feature type="region of interest" description="Disordered" evidence="1">
    <location>
        <begin position="58"/>
        <end position="81"/>
    </location>
</feature>
<gene>
    <name evidence="2" type="ORF">DSL72_001365</name>
</gene>
<protein>
    <submittedName>
        <fullName evidence="2">Uncharacterized protein</fullName>
    </submittedName>
</protein>
<dbReference type="PANTHER" id="PTHR37315:SF1">
    <property type="entry name" value="UPF0311 PROTEIN BLR7842"/>
    <property type="match status" value="1"/>
</dbReference>
<evidence type="ECO:0000256" key="1">
    <source>
        <dbReference type="SAM" id="MobiDB-lite"/>
    </source>
</evidence>
<evidence type="ECO:0000313" key="3">
    <source>
        <dbReference type="Proteomes" id="UP000672032"/>
    </source>
</evidence>
<organism evidence="2 3">
    <name type="scientific">Monilinia vaccinii-corymbosi</name>
    <dbReference type="NCBI Taxonomy" id="61207"/>
    <lineage>
        <taxon>Eukaryota</taxon>
        <taxon>Fungi</taxon>
        <taxon>Dikarya</taxon>
        <taxon>Ascomycota</taxon>
        <taxon>Pezizomycotina</taxon>
        <taxon>Leotiomycetes</taxon>
        <taxon>Helotiales</taxon>
        <taxon>Sclerotiniaceae</taxon>
        <taxon>Monilinia</taxon>
    </lineage>
</organism>
<keyword evidence="3" id="KW-1185">Reference proteome</keyword>
<reference evidence="2" key="1">
    <citation type="submission" date="2020-10" db="EMBL/GenBank/DDBJ databases">
        <title>Genome Sequence of Monilinia vaccinii-corymbosi Sheds Light on Mummy Berry Disease Infection of Blueberry and Mating Type.</title>
        <authorList>
            <person name="Yow A.G."/>
            <person name="Zhang Y."/>
            <person name="Bansal K."/>
            <person name="Eacker S.M."/>
            <person name="Sullivan S."/>
            <person name="Liachko I."/>
            <person name="Cubeta M.A."/>
            <person name="Rollins J.A."/>
            <person name="Ashrafi H."/>
        </authorList>
    </citation>
    <scope>NUCLEOTIDE SEQUENCE</scope>
    <source>
        <strain evidence="2">RL-1</strain>
    </source>
</reference>
<dbReference type="EMBL" id="CP063406">
    <property type="protein sequence ID" value="QSZ31796.1"/>
    <property type="molecule type" value="Genomic_DNA"/>
</dbReference>
<sequence length="189" mass="20564">MSTGNEIRVGAGEVEKAPHISTLTNSEWSKVNHTLPIPSLQFLFHLECDIADIRPIGDGGRGGRFEGPRIRGTMLPGGGDWETIQKTPASTTTTSGDTLTIHHDARYTLLTHDNHCIYVSSGGVRTGPREIIDALGEEDKQGAHEFKMRTCLSFECDNEGKYGWLNRVVAIGSCGGNGSMVIYDAYEVL</sequence>
<accession>A0A8A3P7A7</accession>